<name>A0A6J7PAY0_9ZZZZ</name>
<evidence type="ECO:0000313" key="1">
    <source>
        <dbReference type="EMBL" id="CAB5000363.1"/>
    </source>
</evidence>
<sequence length="174" mass="18487">MVEPASAFFKSSLAHPMMAPQISEIQPTMSTSVRAMGAASKIALERTMRYTPAVTMVAAWMRADTGVGPSIASKSHACSGNCALLPQAASNSSRPIQVVVLVGAEPTPALTVSKVTPPNTANMAMMATDRPKSPTRLMMKAFLAATAATSLYWYQPMSRNDARPTPSHPTYSSR</sequence>
<dbReference type="EMBL" id="CAFBOZ010000066">
    <property type="protein sequence ID" value="CAB5000363.1"/>
    <property type="molecule type" value="Genomic_DNA"/>
</dbReference>
<organism evidence="1">
    <name type="scientific">freshwater metagenome</name>
    <dbReference type="NCBI Taxonomy" id="449393"/>
    <lineage>
        <taxon>unclassified sequences</taxon>
        <taxon>metagenomes</taxon>
        <taxon>ecological metagenomes</taxon>
    </lineage>
</organism>
<accession>A0A6J7PAY0</accession>
<proteinExistence type="predicted"/>
<reference evidence="1" key="1">
    <citation type="submission" date="2020-05" db="EMBL/GenBank/DDBJ databases">
        <authorList>
            <person name="Chiriac C."/>
            <person name="Salcher M."/>
            <person name="Ghai R."/>
            <person name="Kavagutti S V."/>
        </authorList>
    </citation>
    <scope>NUCLEOTIDE SEQUENCE</scope>
</reference>
<dbReference type="AlphaFoldDB" id="A0A6J7PAY0"/>
<gene>
    <name evidence="1" type="ORF">UFOPK3992_00598</name>
</gene>
<protein>
    <submittedName>
        <fullName evidence="1">Unannotated protein</fullName>
    </submittedName>
</protein>